<protein>
    <submittedName>
        <fullName evidence="1">Sperm-associated antigen 6</fullName>
    </submittedName>
</protein>
<dbReference type="Gene3D" id="1.25.10.10">
    <property type="entry name" value="Leucine-rich Repeat Variant"/>
    <property type="match status" value="1"/>
</dbReference>
<dbReference type="GO" id="GO:0008017">
    <property type="term" value="F:microtubule binding"/>
    <property type="evidence" value="ECO:0007669"/>
    <property type="project" value="TreeGrafter"/>
</dbReference>
<evidence type="ECO:0000313" key="1">
    <source>
        <dbReference type="EMBL" id="CAG6790505.1"/>
    </source>
</evidence>
<dbReference type="InterPro" id="IPR011989">
    <property type="entry name" value="ARM-like"/>
</dbReference>
<name>A0A8D9BRZ6_9HEMI</name>
<dbReference type="AlphaFoldDB" id="A0A8D9BRZ6"/>
<dbReference type="EMBL" id="HBUF01671286">
    <property type="protein sequence ID" value="CAG6790505.1"/>
    <property type="molecule type" value="Transcribed_RNA"/>
</dbReference>
<dbReference type="PANTHER" id="PTHR23314:SF0">
    <property type="entry name" value="SPERM-ASSOCIATED ANTIGEN 6"/>
    <property type="match status" value="1"/>
</dbReference>
<sequence>MGSQSEHLALHIIHSHGLSVLIKALNNESNETCLSCIIWALENLTKHSVEHVHNLNDSLVFAKLLRIYISSESSPDLKCRCLSFLRSTVDKCFNIQDIELLLYESPPEILLPALKQLCKILAQDVKARRVFVSTNGLKRVQALKPPAGSELSEAVTIINSYFPEDIVRFYSPRNLIS</sequence>
<dbReference type="GO" id="GO:0003341">
    <property type="term" value="P:cilium movement"/>
    <property type="evidence" value="ECO:0007669"/>
    <property type="project" value="TreeGrafter"/>
</dbReference>
<proteinExistence type="predicted"/>
<dbReference type="PANTHER" id="PTHR23314">
    <property type="entry name" value="SPERM-ASSOCIATED ANTIGEN 6 ARMADILLO REPEAT-CONTAINING"/>
    <property type="match status" value="1"/>
</dbReference>
<dbReference type="SUPFAM" id="SSF48371">
    <property type="entry name" value="ARM repeat"/>
    <property type="match status" value="1"/>
</dbReference>
<reference evidence="1" key="1">
    <citation type="submission" date="2021-05" db="EMBL/GenBank/DDBJ databases">
        <authorList>
            <person name="Alioto T."/>
            <person name="Alioto T."/>
            <person name="Gomez Garrido J."/>
        </authorList>
    </citation>
    <scope>NUCLEOTIDE SEQUENCE</scope>
</reference>
<dbReference type="GO" id="GO:0015630">
    <property type="term" value="C:microtubule cytoskeleton"/>
    <property type="evidence" value="ECO:0007669"/>
    <property type="project" value="TreeGrafter"/>
</dbReference>
<organism evidence="1">
    <name type="scientific">Cacopsylla melanoneura</name>
    <dbReference type="NCBI Taxonomy" id="428564"/>
    <lineage>
        <taxon>Eukaryota</taxon>
        <taxon>Metazoa</taxon>
        <taxon>Ecdysozoa</taxon>
        <taxon>Arthropoda</taxon>
        <taxon>Hexapoda</taxon>
        <taxon>Insecta</taxon>
        <taxon>Pterygota</taxon>
        <taxon>Neoptera</taxon>
        <taxon>Paraneoptera</taxon>
        <taxon>Hemiptera</taxon>
        <taxon>Sternorrhyncha</taxon>
        <taxon>Psylloidea</taxon>
        <taxon>Psyllidae</taxon>
        <taxon>Psyllinae</taxon>
        <taxon>Cacopsylla</taxon>
    </lineage>
</organism>
<accession>A0A8D9BRZ6</accession>
<dbReference type="InterPro" id="IPR016024">
    <property type="entry name" value="ARM-type_fold"/>
</dbReference>